<dbReference type="OrthoDB" id="2792702at2759"/>
<feature type="transmembrane region" description="Helical" evidence="1">
    <location>
        <begin position="65"/>
        <end position="83"/>
    </location>
</feature>
<dbReference type="RefSeq" id="XP_040761888.1">
    <property type="nucleotide sequence ID" value="XM_040913883.1"/>
</dbReference>
<accession>A0A165D4Q8</accession>
<dbReference type="Proteomes" id="UP000076871">
    <property type="component" value="Unassembled WGS sequence"/>
</dbReference>
<dbReference type="AlphaFoldDB" id="A0A165D4Q8"/>
<dbReference type="STRING" id="1314785.A0A165D4Q8"/>
<dbReference type="Pfam" id="PF20152">
    <property type="entry name" value="DUF6534"/>
    <property type="match status" value="1"/>
</dbReference>
<name>A0A165D4Q8_9APHY</name>
<dbReference type="GeneID" id="63830911"/>
<feature type="transmembrane region" description="Helical" evidence="1">
    <location>
        <begin position="15"/>
        <end position="38"/>
    </location>
</feature>
<sequence length="193" mass="22159">MTGLNLHLNSSMGCFFIGILLSIILYGLTCAQVLYYIWEYPIDSRRIRLLVRNYHLPRQAPKKKWYNLPMTIVMVCSLLSSAHRVKLTVLIQIPKLPDVFTHTKIPGTVQPAFALITDIYITVTLIWTLNGEKTGFEHTNMLINRLMLYAVNRGIVTAYVETYAISCAPFQYVSCSVDVYYWAPFHYPGSKRT</sequence>
<dbReference type="EMBL" id="KV427638">
    <property type="protein sequence ID" value="KZT04148.1"/>
    <property type="molecule type" value="Genomic_DNA"/>
</dbReference>
<keyword evidence="1" id="KW-1133">Transmembrane helix</keyword>
<keyword evidence="1" id="KW-0812">Transmembrane</keyword>
<gene>
    <name evidence="3" type="ORF">LAESUDRAFT_786045</name>
</gene>
<dbReference type="PANTHER" id="PTHR40465">
    <property type="entry name" value="CHROMOSOME 1, WHOLE GENOME SHOTGUN SEQUENCE"/>
    <property type="match status" value="1"/>
</dbReference>
<proteinExistence type="predicted"/>
<evidence type="ECO:0000259" key="2">
    <source>
        <dbReference type="Pfam" id="PF20152"/>
    </source>
</evidence>
<organism evidence="3 4">
    <name type="scientific">Laetiporus sulphureus 93-53</name>
    <dbReference type="NCBI Taxonomy" id="1314785"/>
    <lineage>
        <taxon>Eukaryota</taxon>
        <taxon>Fungi</taxon>
        <taxon>Dikarya</taxon>
        <taxon>Basidiomycota</taxon>
        <taxon>Agaricomycotina</taxon>
        <taxon>Agaricomycetes</taxon>
        <taxon>Polyporales</taxon>
        <taxon>Laetiporus</taxon>
    </lineage>
</organism>
<keyword evidence="4" id="KW-1185">Reference proteome</keyword>
<dbReference type="InParanoid" id="A0A165D4Q8"/>
<evidence type="ECO:0000313" key="3">
    <source>
        <dbReference type="EMBL" id="KZT04148.1"/>
    </source>
</evidence>
<dbReference type="InterPro" id="IPR045339">
    <property type="entry name" value="DUF6534"/>
</dbReference>
<reference evidence="3 4" key="1">
    <citation type="journal article" date="2016" name="Mol. Biol. Evol.">
        <title>Comparative Genomics of Early-Diverging Mushroom-Forming Fungi Provides Insights into the Origins of Lignocellulose Decay Capabilities.</title>
        <authorList>
            <person name="Nagy L.G."/>
            <person name="Riley R."/>
            <person name="Tritt A."/>
            <person name="Adam C."/>
            <person name="Daum C."/>
            <person name="Floudas D."/>
            <person name="Sun H."/>
            <person name="Yadav J.S."/>
            <person name="Pangilinan J."/>
            <person name="Larsson K.H."/>
            <person name="Matsuura K."/>
            <person name="Barry K."/>
            <person name="Labutti K."/>
            <person name="Kuo R."/>
            <person name="Ohm R.A."/>
            <person name="Bhattacharya S.S."/>
            <person name="Shirouzu T."/>
            <person name="Yoshinaga Y."/>
            <person name="Martin F.M."/>
            <person name="Grigoriev I.V."/>
            <person name="Hibbett D.S."/>
        </authorList>
    </citation>
    <scope>NUCLEOTIDE SEQUENCE [LARGE SCALE GENOMIC DNA]</scope>
    <source>
        <strain evidence="3 4">93-53</strain>
    </source>
</reference>
<keyword evidence="1" id="KW-0472">Membrane</keyword>
<feature type="domain" description="DUF6534" evidence="2">
    <location>
        <begin position="115"/>
        <end position="186"/>
    </location>
</feature>
<protein>
    <recommendedName>
        <fullName evidence="2">DUF6534 domain-containing protein</fullName>
    </recommendedName>
</protein>
<evidence type="ECO:0000256" key="1">
    <source>
        <dbReference type="SAM" id="Phobius"/>
    </source>
</evidence>
<evidence type="ECO:0000313" key="4">
    <source>
        <dbReference type="Proteomes" id="UP000076871"/>
    </source>
</evidence>
<dbReference type="PANTHER" id="PTHR40465:SF1">
    <property type="entry name" value="DUF6534 DOMAIN-CONTAINING PROTEIN"/>
    <property type="match status" value="1"/>
</dbReference>